<proteinExistence type="predicted"/>
<sequence length="63" mass="6603">MSLDGRLPARSGGFAIVICRCSQTVHRCDFDGKRQAGRSIPLPVQMITVQCGTGQEGAGAIAL</sequence>
<name>A0A356LMM0_9BURK</name>
<dbReference type="AlphaFoldDB" id="A0A356LMM0"/>
<organism evidence="1 2">
    <name type="scientific">Advenella kashmirensis</name>
    <dbReference type="NCBI Taxonomy" id="310575"/>
    <lineage>
        <taxon>Bacteria</taxon>
        <taxon>Pseudomonadati</taxon>
        <taxon>Pseudomonadota</taxon>
        <taxon>Betaproteobacteria</taxon>
        <taxon>Burkholderiales</taxon>
        <taxon>Alcaligenaceae</taxon>
    </lineage>
</organism>
<dbReference type="EMBL" id="DOEK01000045">
    <property type="protein sequence ID" value="HBP31785.1"/>
    <property type="molecule type" value="Genomic_DNA"/>
</dbReference>
<evidence type="ECO:0000313" key="1">
    <source>
        <dbReference type="EMBL" id="HBP31785.1"/>
    </source>
</evidence>
<dbReference type="Proteomes" id="UP000264036">
    <property type="component" value="Unassembled WGS sequence"/>
</dbReference>
<accession>A0A356LMM0</accession>
<protein>
    <submittedName>
        <fullName evidence="1">Uncharacterized protein</fullName>
    </submittedName>
</protein>
<gene>
    <name evidence="1" type="ORF">DD666_20550</name>
</gene>
<reference evidence="1 2" key="1">
    <citation type="journal article" date="2018" name="Nat. Biotechnol.">
        <title>A standardized bacterial taxonomy based on genome phylogeny substantially revises the tree of life.</title>
        <authorList>
            <person name="Parks D.H."/>
            <person name="Chuvochina M."/>
            <person name="Waite D.W."/>
            <person name="Rinke C."/>
            <person name="Skarshewski A."/>
            <person name="Chaumeil P.A."/>
            <person name="Hugenholtz P."/>
        </authorList>
    </citation>
    <scope>NUCLEOTIDE SEQUENCE [LARGE SCALE GENOMIC DNA]</scope>
    <source>
        <strain evidence="1">UBA10707</strain>
    </source>
</reference>
<comment type="caution">
    <text evidence="1">The sequence shown here is derived from an EMBL/GenBank/DDBJ whole genome shotgun (WGS) entry which is preliminary data.</text>
</comment>
<evidence type="ECO:0000313" key="2">
    <source>
        <dbReference type="Proteomes" id="UP000264036"/>
    </source>
</evidence>